<dbReference type="KEGG" id="apel:CA267_007635"/>
<dbReference type="InterPro" id="IPR050816">
    <property type="entry name" value="Flavin-dep_Halogenase_NPB"/>
</dbReference>
<feature type="binding site" evidence="2">
    <location>
        <position position="186"/>
    </location>
    <ligand>
        <name>FAD</name>
        <dbReference type="ChEBI" id="CHEBI:57692"/>
    </ligand>
</feature>
<dbReference type="Proteomes" id="UP000219285">
    <property type="component" value="Chromosome"/>
</dbReference>
<keyword evidence="2" id="KW-0547">Nucleotide-binding</keyword>
<dbReference type="RefSeq" id="WP_075608040.1">
    <property type="nucleotide sequence ID" value="NZ_CP052766.1"/>
</dbReference>
<reference evidence="4" key="1">
    <citation type="submission" date="2014-12" db="EMBL/GenBank/DDBJ databases">
        <title>Complete genome sequence of a multi-drug resistant Klebsiella pneumoniae.</title>
        <authorList>
            <person name="Hua X."/>
            <person name="Chen Q."/>
            <person name="Li X."/>
            <person name="Feng Y."/>
            <person name="Ruan Z."/>
            <person name="Yu Y."/>
        </authorList>
    </citation>
    <scope>NUCLEOTIDE SEQUENCE [LARGE SCALE GENOMIC DNA]</scope>
    <source>
        <strain evidence="4">5.12</strain>
    </source>
</reference>
<gene>
    <name evidence="3" type="ORF">CA267_007635</name>
</gene>
<feature type="binding site" evidence="2">
    <location>
        <position position="82"/>
    </location>
    <ligand>
        <name>7-chloro-L-tryptophan</name>
        <dbReference type="ChEBI" id="CHEBI:58713"/>
    </ligand>
</feature>
<dbReference type="GO" id="GO:0004497">
    <property type="term" value="F:monooxygenase activity"/>
    <property type="evidence" value="ECO:0007669"/>
    <property type="project" value="InterPro"/>
</dbReference>
<keyword evidence="4" id="KW-1185">Reference proteome</keyword>
<feature type="binding site" evidence="2">
    <location>
        <begin position="13"/>
        <end position="16"/>
    </location>
    <ligand>
        <name>FAD</name>
        <dbReference type="ChEBI" id="CHEBI:57692"/>
    </ligand>
</feature>
<name>A0A6M4MDF6_9ALTE</name>
<dbReference type="PANTHER" id="PTHR43747:SF4">
    <property type="entry name" value="FLAVIN-DEPENDENT TRYPTOPHAN HALOGENASE"/>
    <property type="match status" value="1"/>
</dbReference>
<keyword evidence="2" id="KW-0285">Flavoprotein</keyword>
<dbReference type="InterPro" id="IPR006905">
    <property type="entry name" value="Flavin_halogenase"/>
</dbReference>
<feature type="binding site" evidence="2">
    <location>
        <position position="351"/>
    </location>
    <ligand>
        <name>L-tryptophan</name>
        <dbReference type="ChEBI" id="CHEBI:57912"/>
    </ligand>
</feature>
<feature type="active site" evidence="1">
    <location>
        <position position="82"/>
    </location>
</feature>
<evidence type="ECO:0000313" key="4">
    <source>
        <dbReference type="Proteomes" id="UP000219285"/>
    </source>
</evidence>
<evidence type="ECO:0000256" key="2">
    <source>
        <dbReference type="PIRSR" id="PIRSR011396-2"/>
    </source>
</evidence>
<proteinExistence type="predicted"/>
<dbReference type="GO" id="GO:0000166">
    <property type="term" value="F:nucleotide binding"/>
    <property type="evidence" value="ECO:0007669"/>
    <property type="project" value="UniProtKB-KW"/>
</dbReference>
<dbReference type="EMBL" id="CP052766">
    <property type="protein sequence ID" value="QJR80660.1"/>
    <property type="molecule type" value="Genomic_DNA"/>
</dbReference>
<dbReference type="OrthoDB" id="7178350at2"/>
<dbReference type="Pfam" id="PF04820">
    <property type="entry name" value="Trp_halogenase"/>
    <property type="match status" value="1"/>
</dbReference>
<reference evidence="3 4" key="2">
    <citation type="submission" date="2020-04" db="EMBL/GenBank/DDBJ databases">
        <title>Complete genome sequence of Alteromonas pelagimontana 5.12T.</title>
        <authorList>
            <person name="Sinha R.K."/>
            <person name="Krishnan K.P."/>
            <person name="Kurian J.P."/>
        </authorList>
    </citation>
    <scope>NUCLEOTIDE SEQUENCE [LARGE SCALE GENOMIC DNA]</scope>
    <source>
        <strain evidence="3 4">5.12</strain>
    </source>
</reference>
<feature type="binding site" evidence="2">
    <location>
        <position position="342"/>
    </location>
    <ligand>
        <name>FAD</name>
        <dbReference type="ChEBI" id="CHEBI:57692"/>
    </ligand>
</feature>
<protein>
    <submittedName>
        <fullName evidence="3">Tryptophan 7-halogenase</fullName>
    </submittedName>
</protein>
<dbReference type="SUPFAM" id="SSF51905">
    <property type="entry name" value="FAD/NAD(P)-binding domain"/>
    <property type="match status" value="1"/>
</dbReference>
<keyword evidence="2" id="KW-0274">FAD</keyword>
<dbReference type="PIRSF" id="PIRSF011396">
    <property type="entry name" value="Trp_halogenase"/>
    <property type="match status" value="1"/>
</dbReference>
<organism evidence="3 4">
    <name type="scientific">Alteromonas pelagimontana</name>
    <dbReference type="NCBI Taxonomy" id="1858656"/>
    <lineage>
        <taxon>Bacteria</taxon>
        <taxon>Pseudomonadati</taxon>
        <taxon>Pseudomonadota</taxon>
        <taxon>Gammaproteobacteria</taxon>
        <taxon>Alteromonadales</taxon>
        <taxon>Alteromonadaceae</taxon>
        <taxon>Alteromonas/Salinimonas group</taxon>
        <taxon>Alteromonas</taxon>
    </lineage>
</organism>
<dbReference type="InterPro" id="IPR033856">
    <property type="entry name" value="Trp_halogen"/>
</dbReference>
<dbReference type="PANTHER" id="PTHR43747">
    <property type="entry name" value="FAD-BINDING PROTEIN"/>
    <property type="match status" value="1"/>
</dbReference>
<accession>A0A6M4MDF6</accession>
<sequence>MSDKINNIVIVGGGSAGWLTAGVLAAEYNTQGDDAINITLVESDIVAPVGVGEGTWPSMRATLEKMGISETEFLLECDASFKQGSQFNNWLNGNDHYFHPFTLPIGNQELDIAPYWQVYKDKISFANAVCPQGHLSERHLAPKQISTAEYSYAANYGYHLDAAKLGAFLQKHCTQKLGVKQVIDHVTHITSAENGDIASIATAKHGELIGDLFIDCTGSQSLLLGQHFKVPFVDCKHTLFNDSALAAHVPYASENSPINSFTHSTAQTAGWIWDIGLPSRRGVGHTYSSEHISDDSAEQQLRQYIAQTASQQVSESVAVRKISFQPGYRSKFWQNNCVAIGLSAGFIEPLEASALALVELSAKMLSEQLPGTQQDMEIVAKRFNQKFSQRWQNIIDFLKLHYVLSKRTDSAYWQDNRDNQTIPESLQQLLTLWQYQPPSHYDIPQTEALFPTASFQYILYGMGFESGDVLGRKRKNKAAQAERLFAENMQHSKHLLAALPGNRELLNKIKKYGLPKI</sequence>
<dbReference type="Gene3D" id="3.50.50.60">
    <property type="entry name" value="FAD/NAD(P)-binding domain"/>
    <property type="match status" value="1"/>
</dbReference>
<evidence type="ECO:0000256" key="1">
    <source>
        <dbReference type="PIRSR" id="PIRSR011396-1"/>
    </source>
</evidence>
<evidence type="ECO:0000313" key="3">
    <source>
        <dbReference type="EMBL" id="QJR80660.1"/>
    </source>
</evidence>
<dbReference type="InterPro" id="IPR036188">
    <property type="entry name" value="FAD/NAD-bd_sf"/>
</dbReference>
<dbReference type="AlphaFoldDB" id="A0A6M4MDF6"/>